<protein>
    <submittedName>
        <fullName evidence="1">Uncharacterized protein DUF721</fullName>
    </submittedName>
</protein>
<accession>A0A315Z0D4</accession>
<comment type="caution">
    <text evidence="1">The sequence shown here is derived from an EMBL/GenBank/DDBJ whole genome shotgun (WGS) entry which is preliminary data.</text>
</comment>
<gene>
    <name evidence="1" type="ORF">BC781_109143</name>
</gene>
<proteinExistence type="predicted"/>
<dbReference type="Proteomes" id="UP000245535">
    <property type="component" value="Unassembled WGS sequence"/>
</dbReference>
<dbReference type="Pfam" id="PF05258">
    <property type="entry name" value="DciA"/>
    <property type="match status" value="1"/>
</dbReference>
<evidence type="ECO:0000313" key="2">
    <source>
        <dbReference type="Proteomes" id="UP000245535"/>
    </source>
</evidence>
<dbReference type="OrthoDB" id="9796545at2"/>
<dbReference type="InterPro" id="IPR007922">
    <property type="entry name" value="DciA-like"/>
</dbReference>
<dbReference type="EMBL" id="QGDO01000009">
    <property type="protein sequence ID" value="PWJ36127.1"/>
    <property type="molecule type" value="Genomic_DNA"/>
</dbReference>
<dbReference type="PANTHER" id="PTHR36456">
    <property type="entry name" value="UPF0232 PROTEIN SCO3875"/>
    <property type="match status" value="1"/>
</dbReference>
<evidence type="ECO:0000313" key="1">
    <source>
        <dbReference type="EMBL" id="PWJ36127.1"/>
    </source>
</evidence>
<sequence length="113" mass="13322">MSNDGKVKYRYRQYNVPPKKHETVSIKKTMQNIMKSYQMEARYNNAMVTKLWANITGASIASRTQRVFIKKKVLYVELNSAPLRQELNMKRDRLVQLVNQHMEANAVEEVKFI</sequence>
<organism evidence="1 2">
    <name type="scientific">Sediminitomix flava</name>
    <dbReference type="NCBI Taxonomy" id="379075"/>
    <lineage>
        <taxon>Bacteria</taxon>
        <taxon>Pseudomonadati</taxon>
        <taxon>Bacteroidota</taxon>
        <taxon>Cytophagia</taxon>
        <taxon>Cytophagales</taxon>
        <taxon>Flammeovirgaceae</taxon>
        <taxon>Sediminitomix</taxon>
    </lineage>
</organism>
<reference evidence="1 2" key="1">
    <citation type="submission" date="2018-03" db="EMBL/GenBank/DDBJ databases">
        <title>Genomic Encyclopedia of Archaeal and Bacterial Type Strains, Phase II (KMG-II): from individual species to whole genera.</title>
        <authorList>
            <person name="Goeker M."/>
        </authorList>
    </citation>
    <scope>NUCLEOTIDE SEQUENCE [LARGE SCALE GENOMIC DNA]</scope>
    <source>
        <strain evidence="1 2">DSM 28229</strain>
    </source>
</reference>
<name>A0A315Z0D4_SEDFL</name>
<dbReference type="PANTHER" id="PTHR36456:SF1">
    <property type="entry name" value="UPF0232 PROTEIN SCO3875"/>
    <property type="match status" value="1"/>
</dbReference>
<dbReference type="AlphaFoldDB" id="A0A315Z0D4"/>
<dbReference type="RefSeq" id="WP_109622568.1">
    <property type="nucleotide sequence ID" value="NZ_QGDO01000009.1"/>
</dbReference>
<keyword evidence="2" id="KW-1185">Reference proteome</keyword>